<evidence type="ECO:0000256" key="1">
    <source>
        <dbReference type="SAM" id="MobiDB-lite"/>
    </source>
</evidence>
<dbReference type="PANTHER" id="PTHR47197:SF3">
    <property type="entry name" value="DIHYDRO-HEME D1 DEHYDROGENASE"/>
    <property type="match status" value="1"/>
</dbReference>
<dbReference type="Proteomes" id="UP000659223">
    <property type="component" value="Unassembled WGS sequence"/>
</dbReference>
<evidence type="ECO:0000259" key="2">
    <source>
        <dbReference type="Pfam" id="PF20248"/>
    </source>
</evidence>
<dbReference type="InterPro" id="IPR051200">
    <property type="entry name" value="Host-pathogen_enzymatic-act"/>
</dbReference>
<organism evidence="3 4">
    <name type="scientific">Streptomyces hiroshimensis</name>
    <dbReference type="NCBI Taxonomy" id="66424"/>
    <lineage>
        <taxon>Bacteria</taxon>
        <taxon>Bacillati</taxon>
        <taxon>Actinomycetota</taxon>
        <taxon>Actinomycetes</taxon>
        <taxon>Kitasatosporales</taxon>
        <taxon>Streptomycetaceae</taxon>
        <taxon>Streptomyces</taxon>
    </lineage>
</organism>
<comment type="caution">
    <text evidence="3">The sequence shown here is derived from an EMBL/GenBank/DDBJ whole genome shotgun (WGS) entry which is preliminary data.</text>
</comment>
<evidence type="ECO:0000313" key="4">
    <source>
        <dbReference type="Proteomes" id="UP000659223"/>
    </source>
</evidence>
<protein>
    <recommendedName>
        <fullName evidence="2">DUF6603 domain-containing protein</fullName>
    </recommendedName>
</protein>
<proteinExistence type="predicted"/>
<dbReference type="Gene3D" id="2.130.10.10">
    <property type="entry name" value="YVTN repeat-like/Quinoprotein amine dehydrogenase"/>
    <property type="match status" value="2"/>
</dbReference>
<name>A0ABQ2Y9H7_9ACTN</name>
<dbReference type="Pfam" id="PF10282">
    <property type="entry name" value="Lactonase"/>
    <property type="match status" value="1"/>
</dbReference>
<reference evidence="4" key="1">
    <citation type="journal article" date="2019" name="Int. J. Syst. Evol. Microbiol.">
        <title>The Global Catalogue of Microorganisms (GCM) 10K type strain sequencing project: providing services to taxonomists for standard genome sequencing and annotation.</title>
        <authorList>
            <consortium name="The Broad Institute Genomics Platform"/>
            <consortium name="The Broad Institute Genome Sequencing Center for Infectious Disease"/>
            <person name="Wu L."/>
            <person name="Ma J."/>
        </authorList>
    </citation>
    <scope>NUCLEOTIDE SEQUENCE [LARGE SCALE GENOMIC DNA]</scope>
    <source>
        <strain evidence="4">JCM 4586</strain>
    </source>
</reference>
<sequence length="1516" mass="158818">MNVGALEKWFTVETTLTGLALDPDHMRLSGTIAPSTPLLSLSFFTDDDSAPAPDDAEIVGVRIALSLTGNPVLGILGDIGLQDLTLVYEIRMLDGAAVRKLSAQGDVGLPDGDALTITCALDFEAESTSYEFVVEPEEGKQFHVAQAFFGLFGAAPPPVLKDIALERLAIAYDRGTGTSGFRVEVDAAFPLGDVAADLDVKVALAKRAGEPGYDQVYSARLALTVSDDRTLTFAVKDAQHADFSATCEDTKGVSLADLAELLGVADASAAEVLAKLGTVTGLTVGYSAARKSVVFAAEDKPGGGMLVVVSDKPTTTEARAWAVRVDLGLNAMLSQAPLLQGQIPEDQDAGVRGLGVLITSQDLPAARITELNKALVASDEALPLLPADGLRKGVAFTVDLQLPGRSETISLLVRGGGGGSDSKRHDKPTPAPSPERPRLITEDGTPVAAPHAQATGLPLVAWADVQRSVGPLRLRRVGVGFADGTVWVLFDASMGMAGLELGVEGLGLGIPLSDPKHVGVRLDGLSVAYSRPPLAIEGALVNRPADQTYDTLVEGALAVSAAKFGLTVLGAYAQPHEHPDQPSMFLFGKVNGRFGGPPPVQITEIMAGFGFNTDLRLPEGDEVLTFPFLTDMTATQPLDVLDTLMGGDEKAWVRPASGQMWFAAGLGFNLFEFIDGQALLVLEVGDDFAVAVLGTATAEFPKQGPEKYARVLLGLSAKYRESERVLKITAQLAPGSYLIDQACVLTGGFALYTWFDDAHAGDFVLTLGGYHPKFTVPAHYPQVPRLGFSWPVTSELTISGGSYFALTPGAIMAGGALDVNYRSGDLHAWLNAHADMLIEWAPFHFDAEIGVSIGVSYVLDLWLVRETISVEVGASLRLWGPPTAGEVTIHLWFISFTIAFGDGSARDDHAAPWSDVVNQLPAAKDAVRLVPMDGLLPARSAEETDMWIVGPGAFSFAVRTAVPVSTLHLAGSGSDIQGNTVNIRPRRDDGKGLASVLTVTLTQGDDTHDLSTWYVKGAEQKASLPAALWGPYEGPYKDKPVKDIPQRVDDQLMGVDLRLPPAKEGGSPGPVEAGTIAHDERTPDGILPLRKPAAVARPVTLELFAEAAVRSPGDTGNVAGATGGQAGPLVDQSRDRLFAAMEYLGVSPGTNDRLTAVDALVAGDVTAETADPVPGTPTASERLYVLGAGQTMTPVDAQSLTAYERFPLKNAGPTHMALSPDGSRLCVVNPTTQHVDAFDISANPPADAVSLATDKVWLAQNERGVAFSPDSKWAYVTCEQPNQLLILDLTGTAPVVRHQVGTLTKAGGDARPAGVAAAVPWDDKHQVVYIALPDDGTVVKMDVGNLANPTPQGWLPAGPSPTRLAVDPKGRWLYALNAGRSTVTVVDVTSAGTGVVTTLRTGTDPSALVVSPDGDRLYVAGATSGTVAVFDTSGTVPQEAGDPVWVGAEPIALAVSSAGDRLYVARSKQRALVVVDVSVDPPALLPVTIGLPDDPLALAVTVPAADSTRTKEGGAA</sequence>
<feature type="region of interest" description="Disordered" evidence="1">
    <location>
        <begin position="1059"/>
        <end position="1085"/>
    </location>
</feature>
<dbReference type="InterPro" id="IPR046538">
    <property type="entry name" value="DUF6603"/>
</dbReference>
<gene>
    <name evidence="3" type="ORF">GCM10010324_19160</name>
</gene>
<dbReference type="PANTHER" id="PTHR47197">
    <property type="entry name" value="PROTEIN NIRF"/>
    <property type="match status" value="1"/>
</dbReference>
<dbReference type="InterPro" id="IPR011048">
    <property type="entry name" value="Haem_d1_sf"/>
</dbReference>
<dbReference type="Pfam" id="PF20248">
    <property type="entry name" value="DUF6603"/>
    <property type="match status" value="1"/>
</dbReference>
<accession>A0ABQ2Y9H7</accession>
<evidence type="ECO:0000313" key="3">
    <source>
        <dbReference type="EMBL" id="GGX73987.1"/>
    </source>
</evidence>
<feature type="domain" description="DUF6603" evidence="2">
    <location>
        <begin position="465"/>
        <end position="930"/>
    </location>
</feature>
<feature type="region of interest" description="Disordered" evidence="1">
    <location>
        <begin position="411"/>
        <end position="442"/>
    </location>
</feature>
<dbReference type="InterPro" id="IPR015943">
    <property type="entry name" value="WD40/YVTN_repeat-like_dom_sf"/>
</dbReference>
<dbReference type="EMBL" id="BMUT01000003">
    <property type="protein sequence ID" value="GGX73987.1"/>
    <property type="molecule type" value="Genomic_DNA"/>
</dbReference>
<dbReference type="SUPFAM" id="SSF51004">
    <property type="entry name" value="C-terminal (heme d1) domain of cytochrome cd1-nitrite reductase"/>
    <property type="match status" value="1"/>
</dbReference>
<dbReference type="InterPro" id="IPR019405">
    <property type="entry name" value="Lactonase_7-beta_prop"/>
</dbReference>
<keyword evidence="4" id="KW-1185">Reference proteome</keyword>